<dbReference type="EMBL" id="MN740568">
    <property type="protein sequence ID" value="QHU34302.1"/>
    <property type="molecule type" value="Genomic_DNA"/>
</dbReference>
<proteinExistence type="predicted"/>
<dbReference type="AlphaFoldDB" id="A0A6C0LYH4"/>
<sequence>MWNEYCNLGKECIQKLNVKIVHYILRIKDNIKHLETGNCI</sequence>
<protein>
    <submittedName>
        <fullName evidence="1">Uncharacterized protein</fullName>
    </submittedName>
</protein>
<evidence type="ECO:0000313" key="1">
    <source>
        <dbReference type="EMBL" id="QHU34302.1"/>
    </source>
</evidence>
<accession>A0A6C0LYH4</accession>
<organism evidence="1">
    <name type="scientific">viral metagenome</name>
    <dbReference type="NCBI Taxonomy" id="1070528"/>
    <lineage>
        <taxon>unclassified sequences</taxon>
        <taxon>metagenomes</taxon>
        <taxon>organismal metagenomes</taxon>
    </lineage>
</organism>
<name>A0A6C0LYH4_9ZZZZ</name>
<reference evidence="1" key="1">
    <citation type="journal article" date="2020" name="Nature">
        <title>Giant virus diversity and host interactions through global metagenomics.</title>
        <authorList>
            <person name="Schulz F."/>
            <person name="Roux S."/>
            <person name="Paez-Espino D."/>
            <person name="Jungbluth S."/>
            <person name="Walsh D.A."/>
            <person name="Denef V.J."/>
            <person name="McMahon K.D."/>
            <person name="Konstantinidis K.T."/>
            <person name="Eloe-Fadrosh E.A."/>
            <person name="Kyrpides N.C."/>
            <person name="Woyke T."/>
        </authorList>
    </citation>
    <scope>NUCLEOTIDE SEQUENCE</scope>
    <source>
        <strain evidence="1">GVMAG-S-1016713-123</strain>
    </source>
</reference>